<dbReference type="Proteomes" id="UP000230161">
    <property type="component" value="Unassembled WGS sequence"/>
</dbReference>
<protein>
    <submittedName>
        <fullName evidence="5">DNA-binding IclR family transcriptional regulator</fullName>
    </submittedName>
</protein>
<organism evidence="5 6">
    <name type="scientific">Compostimonas suwonensis</name>
    <dbReference type="NCBI Taxonomy" id="1048394"/>
    <lineage>
        <taxon>Bacteria</taxon>
        <taxon>Bacillati</taxon>
        <taxon>Actinomycetota</taxon>
        <taxon>Actinomycetes</taxon>
        <taxon>Micrococcales</taxon>
        <taxon>Microbacteriaceae</taxon>
        <taxon>Compostimonas</taxon>
    </lineage>
</organism>
<gene>
    <name evidence="5" type="ORF">CLV54_2454</name>
</gene>
<dbReference type="GO" id="GO:0045892">
    <property type="term" value="P:negative regulation of DNA-templated transcription"/>
    <property type="evidence" value="ECO:0007669"/>
    <property type="project" value="TreeGrafter"/>
</dbReference>
<dbReference type="InterPro" id="IPR029016">
    <property type="entry name" value="GAF-like_dom_sf"/>
</dbReference>
<dbReference type="PANTHER" id="PTHR30136:SF8">
    <property type="entry name" value="TRANSCRIPTIONAL REGULATORY PROTEIN"/>
    <property type="match status" value="1"/>
</dbReference>
<dbReference type="EMBL" id="PGFB01000004">
    <property type="protein sequence ID" value="PJJ61509.1"/>
    <property type="molecule type" value="Genomic_DNA"/>
</dbReference>
<evidence type="ECO:0000259" key="4">
    <source>
        <dbReference type="PROSITE" id="PS51078"/>
    </source>
</evidence>
<feature type="domain" description="IclR-ED" evidence="4">
    <location>
        <begin position="63"/>
        <end position="243"/>
    </location>
</feature>
<comment type="caution">
    <text evidence="5">The sequence shown here is derived from an EMBL/GenBank/DDBJ whole genome shotgun (WGS) entry which is preliminary data.</text>
</comment>
<dbReference type="Gene3D" id="1.10.10.10">
    <property type="entry name" value="Winged helix-like DNA-binding domain superfamily/Winged helix DNA-binding domain"/>
    <property type="match status" value="1"/>
</dbReference>
<dbReference type="InterPro" id="IPR050707">
    <property type="entry name" value="HTH_MetabolicPath_Reg"/>
</dbReference>
<dbReference type="Pfam" id="PF09339">
    <property type="entry name" value="HTH_IclR"/>
    <property type="match status" value="1"/>
</dbReference>
<dbReference type="InterPro" id="IPR014757">
    <property type="entry name" value="Tscrpt_reg_IclR_C"/>
</dbReference>
<proteinExistence type="predicted"/>
<dbReference type="InterPro" id="IPR036390">
    <property type="entry name" value="WH_DNA-bd_sf"/>
</dbReference>
<evidence type="ECO:0000313" key="6">
    <source>
        <dbReference type="Proteomes" id="UP000230161"/>
    </source>
</evidence>
<evidence type="ECO:0000313" key="5">
    <source>
        <dbReference type="EMBL" id="PJJ61509.1"/>
    </source>
</evidence>
<dbReference type="GO" id="GO:0003677">
    <property type="term" value="F:DNA binding"/>
    <property type="evidence" value="ECO:0007669"/>
    <property type="project" value="UniProtKB-KW"/>
</dbReference>
<dbReference type="Gene3D" id="3.30.450.40">
    <property type="match status" value="1"/>
</dbReference>
<reference evidence="5 6" key="1">
    <citation type="submission" date="2017-11" db="EMBL/GenBank/DDBJ databases">
        <title>Genomic Encyclopedia of Archaeal and Bacterial Type Strains, Phase II (KMG-II): From Individual Species to Whole Genera.</title>
        <authorList>
            <person name="Goeker M."/>
        </authorList>
    </citation>
    <scope>NUCLEOTIDE SEQUENCE [LARGE SCALE GENOMIC DNA]</scope>
    <source>
        <strain evidence="5 6">DSM 25625</strain>
    </source>
</reference>
<evidence type="ECO:0000256" key="3">
    <source>
        <dbReference type="ARBA" id="ARBA00023163"/>
    </source>
</evidence>
<dbReference type="SMART" id="SM00346">
    <property type="entry name" value="HTH_ICLR"/>
    <property type="match status" value="1"/>
</dbReference>
<dbReference type="SUPFAM" id="SSF55781">
    <property type="entry name" value="GAF domain-like"/>
    <property type="match status" value="1"/>
</dbReference>
<dbReference type="InterPro" id="IPR036388">
    <property type="entry name" value="WH-like_DNA-bd_sf"/>
</dbReference>
<dbReference type="InterPro" id="IPR005471">
    <property type="entry name" value="Tscrpt_reg_IclR_N"/>
</dbReference>
<sequence>MESDRLKRITDVLGLLAVSGPKTVTEISSILALPVSSTHDLLTAMARGGVATVTSRGYDVGPVAARLAFKIWQRMDVAKVATPELERLVRRVGFDVYLAVQTGNEVIYASRFRGRQGVNIDIPLGLPLYRHATAAGKLFAAYSKEIRKEVINSELPKLTPRTRTDKAALNKEFDAILGRGLSISREEAVTGIIGLAAPILRDEHIIGAAHISVLRSRLDDEGLREVGGELIATVAAIEERLQGRPPQQRPHEPITEADVAPLVSGSVIPRV</sequence>
<dbReference type="GO" id="GO:0003700">
    <property type="term" value="F:DNA-binding transcription factor activity"/>
    <property type="evidence" value="ECO:0007669"/>
    <property type="project" value="TreeGrafter"/>
</dbReference>
<name>A0A2M9BU84_9MICO</name>
<keyword evidence="2 5" id="KW-0238">DNA-binding</keyword>
<dbReference type="Pfam" id="PF01614">
    <property type="entry name" value="IclR_C"/>
    <property type="match status" value="1"/>
</dbReference>
<accession>A0A2M9BU84</accession>
<dbReference type="PROSITE" id="PS51078">
    <property type="entry name" value="ICLR_ED"/>
    <property type="match status" value="1"/>
</dbReference>
<dbReference type="SUPFAM" id="SSF46785">
    <property type="entry name" value="Winged helix' DNA-binding domain"/>
    <property type="match status" value="1"/>
</dbReference>
<keyword evidence="6" id="KW-1185">Reference proteome</keyword>
<keyword evidence="1" id="KW-0805">Transcription regulation</keyword>
<keyword evidence="3" id="KW-0804">Transcription</keyword>
<evidence type="ECO:0000256" key="2">
    <source>
        <dbReference type="ARBA" id="ARBA00023125"/>
    </source>
</evidence>
<dbReference type="PANTHER" id="PTHR30136">
    <property type="entry name" value="HELIX-TURN-HELIX TRANSCRIPTIONAL REGULATOR, ICLR FAMILY"/>
    <property type="match status" value="1"/>
</dbReference>
<evidence type="ECO:0000256" key="1">
    <source>
        <dbReference type="ARBA" id="ARBA00023015"/>
    </source>
</evidence>
<dbReference type="AlphaFoldDB" id="A0A2M9BU84"/>